<dbReference type="AlphaFoldDB" id="A0AAV5KWY0"/>
<accession>A0AAV5KWY0</accession>
<comment type="caution">
    <text evidence="1">The sequence shown here is derived from an EMBL/GenBank/DDBJ whole genome shotgun (WGS) entry which is preliminary data.</text>
</comment>
<organism evidence="1 2">
    <name type="scientific">Rubroshorea leprosula</name>
    <dbReference type="NCBI Taxonomy" id="152421"/>
    <lineage>
        <taxon>Eukaryota</taxon>
        <taxon>Viridiplantae</taxon>
        <taxon>Streptophyta</taxon>
        <taxon>Embryophyta</taxon>
        <taxon>Tracheophyta</taxon>
        <taxon>Spermatophyta</taxon>
        <taxon>Magnoliopsida</taxon>
        <taxon>eudicotyledons</taxon>
        <taxon>Gunneridae</taxon>
        <taxon>Pentapetalae</taxon>
        <taxon>rosids</taxon>
        <taxon>malvids</taxon>
        <taxon>Malvales</taxon>
        <taxon>Dipterocarpaceae</taxon>
        <taxon>Rubroshorea</taxon>
    </lineage>
</organism>
<sequence length="45" mass="5455">MEGFLFRRGFVFESDERNDRLLAIKSLCRLCHYRSLLLRLLSENH</sequence>
<dbReference type="Proteomes" id="UP001054252">
    <property type="component" value="Unassembled WGS sequence"/>
</dbReference>
<evidence type="ECO:0000313" key="2">
    <source>
        <dbReference type="Proteomes" id="UP001054252"/>
    </source>
</evidence>
<protein>
    <recommendedName>
        <fullName evidence="3">Maturase K</fullName>
    </recommendedName>
</protein>
<reference evidence="1 2" key="1">
    <citation type="journal article" date="2021" name="Commun. Biol.">
        <title>The genome of Shorea leprosula (Dipterocarpaceae) highlights the ecological relevance of drought in aseasonal tropical rainforests.</title>
        <authorList>
            <person name="Ng K.K.S."/>
            <person name="Kobayashi M.J."/>
            <person name="Fawcett J.A."/>
            <person name="Hatakeyama M."/>
            <person name="Paape T."/>
            <person name="Ng C.H."/>
            <person name="Ang C.C."/>
            <person name="Tnah L.H."/>
            <person name="Lee C.T."/>
            <person name="Nishiyama T."/>
            <person name="Sese J."/>
            <person name="O'Brien M.J."/>
            <person name="Copetti D."/>
            <person name="Mohd Noor M.I."/>
            <person name="Ong R.C."/>
            <person name="Putra M."/>
            <person name="Sireger I.Z."/>
            <person name="Indrioko S."/>
            <person name="Kosugi Y."/>
            <person name="Izuno A."/>
            <person name="Isagi Y."/>
            <person name="Lee S.L."/>
            <person name="Shimizu K.K."/>
        </authorList>
    </citation>
    <scope>NUCLEOTIDE SEQUENCE [LARGE SCALE GENOMIC DNA]</scope>
    <source>
        <strain evidence="1">214</strain>
    </source>
</reference>
<name>A0AAV5KWY0_9ROSI</name>
<keyword evidence="2" id="KW-1185">Reference proteome</keyword>
<proteinExistence type="predicted"/>
<dbReference type="EMBL" id="BPVZ01000082">
    <property type="protein sequence ID" value="GKV29179.1"/>
    <property type="molecule type" value="Genomic_DNA"/>
</dbReference>
<evidence type="ECO:0008006" key="3">
    <source>
        <dbReference type="Google" id="ProtNLM"/>
    </source>
</evidence>
<evidence type="ECO:0000313" key="1">
    <source>
        <dbReference type="EMBL" id="GKV29179.1"/>
    </source>
</evidence>
<gene>
    <name evidence="1" type="ORF">SLEP1_g38127</name>
</gene>